<dbReference type="FunFam" id="1.10.8.720:FF:000015">
    <property type="entry name" value="Dynein heavy chain 5, axonemal"/>
    <property type="match status" value="1"/>
</dbReference>
<dbReference type="InterPro" id="IPR042222">
    <property type="entry name" value="Dynein_2_N"/>
</dbReference>
<dbReference type="InterPro" id="IPR043157">
    <property type="entry name" value="Dynein_AAA1S"/>
</dbReference>
<dbReference type="GO" id="GO:0045505">
    <property type="term" value="F:dynein intermediate chain binding"/>
    <property type="evidence" value="ECO:0007669"/>
    <property type="project" value="InterPro"/>
</dbReference>
<dbReference type="InterPro" id="IPR042228">
    <property type="entry name" value="Dynein_linker_3"/>
</dbReference>
<evidence type="ECO:0000256" key="3">
    <source>
        <dbReference type="ARBA" id="ARBA00022490"/>
    </source>
</evidence>
<evidence type="ECO:0000256" key="5">
    <source>
        <dbReference type="ARBA" id="ARBA00022737"/>
    </source>
</evidence>
<dbReference type="Gene3D" id="1.20.58.1120">
    <property type="match status" value="1"/>
</dbReference>
<dbReference type="Gene3D" id="1.10.472.130">
    <property type="match status" value="1"/>
</dbReference>
<evidence type="ECO:0000256" key="11">
    <source>
        <dbReference type="ARBA" id="ARBA00023212"/>
    </source>
</evidence>
<evidence type="ECO:0000256" key="8">
    <source>
        <dbReference type="ARBA" id="ARBA00023017"/>
    </source>
</evidence>
<dbReference type="GO" id="GO:0051959">
    <property type="term" value="F:dynein light intermediate chain binding"/>
    <property type="evidence" value="ECO:0007669"/>
    <property type="project" value="InterPro"/>
</dbReference>
<feature type="compositionally biased region" description="Polar residues" evidence="13">
    <location>
        <begin position="2389"/>
        <end position="2398"/>
    </location>
</feature>
<keyword evidence="4" id="KW-0493">Microtubule</keyword>
<evidence type="ECO:0000259" key="23">
    <source>
        <dbReference type="Pfam" id="PF22597"/>
    </source>
</evidence>
<dbReference type="InterPro" id="IPR026983">
    <property type="entry name" value="DHC"/>
</dbReference>
<name>A0A803K7B6_XENTR</name>
<dbReference type="GeneTree" id="ENSGT00940000169423"/>
<dbReference type="Xenbase" id="XB-GENE-29083463">
    <property type="gene designation" value="LOC100497007"/>
</dbReference>
<feature type="compositionally biased region" description="Basic and acidic residues" evidence="13">
    <location>
        <begin position="1075"/>
        <end position="1086"/>
    </location>
</feature>
<feature type="domain" description="Dynein heavy chain hydrolytic ATP-binding dynein motor region" evidence="17">
    <location>
        <begin position="2157"/>
        <end position="2390"/>
    </location>
</feature>
<evidence type="ECO:0000256" key="10">
    <source>
        <dbReference type="ARBA" id="ARBA00023175"/>
    </source>
</evidence>
<organism evidence="25">
    <name type="scientific">Xenopus tropicalis</name>
    <name type="common">Western clawed frog</name>
    <name type="synonym">Silurana tropicalis</name>
    <dbReference type="NCBI Taxonomy" id="8364"/>
    <lineage>
        <taxon>Eukaryota</taxon>
        <taxon>Metazoa</taxon>
        <taxon>Chordata</taxon>
        <taxon>Craniata</taxon>
        <taxon>Vertebrata</taxon>
        <taxon>Euteleostomi</taxon>
        <taxon>Amphibia</taxon>
        <taxon>Batrachia</taxon>
        <taxon>Anura</taxon>
        <taxon>Pipoidea</taxon>
        <taxon>Pipidae</taxon>
        <taxon>Xenopodinae</taxon>
        <taxon>Xenopus</taxon>
        <taxon>Silurana</taxon>
    </lineage>
</organism>
<evidence type="ECO:0000259" key="24">
    <source>
        <dbReference type="Pfam" id="PF25007"/>
    </source>
</evidence>
<dbReference type="InterPro" id="IPR041658">
    <property type="entry name" value="AAA_lid_11"/>
</dbReference>
<evidence type="ECO:0000256" key="13">
    <source>
        <dbReference type="SAM" id="MobiDB-lite"/>
    </source>
</evidence>
<feature type="domain" description="Dynein axonemal heavy chain 2/5/8 coiled-coil" evidence="24">
    <location>
        <begin position="1352"/>
        <end position="1467"/>
    </location>
</feature>
<dbReference type="Pfam" id="PF08385">
    <property type="entry name" value="DHC_N1"/>
    <property type="match status" value="1"/>
</dbReference>
<dbReference type="Pfam" id="PF12774">
    <property type="entry name" value="AAA_6"/>
    <property type="match status" value="2"/>
</dbReference>
<keyword evidence="6" id="KW-0547">Nucleotide-binding</keyword>
<keyword evidence="9 12" id="KW-0175">Coiled coil</keyword>
<keyword evidence="10" id="KW-0505">Motor protein</keyword>
<dbReference type="Gene3D" id="1.20.140.100">
    <property type="entry name" value="Dynein heavy chain, N-terminal domain 2"/>
    <property type="match status" value="1"/>
</dbReference>
<feature type="domain" description="Dynein heavy chain AAA lid" evidence="21">
    <location>
        <begin position="4668"/>
        <end position="4818"/>
    </location>
</feature>
<dbReference type="Gene3D" id="3.40.50.300">
    <property type="entry name" value="P-loop containing nucleotide triphosphate hydrolases"/>
    <property type="match status" value="5"/>
</dbReference>
<protein>
    <submittedName>
        <fullName evidence="25 27">Dynein gamma chain, flagellar outer arm</fullName>
    </submittedName>
</protein>
<keyword evidence="8" id="KW-0243">Dynein</keyword>
<dbReference type="InterPro" id="IPR056759">
    <property type="entry name" value="DYH2-5-8_CC"/>
</dbReference>
<dbReference type="SUPFAM" id="SSF52540">
    <property type="entry name" value="P-loop containing nucleoside triphosphate hydrolases"/>
    <property type="match status" value="3"/>
</dbReference>
<evidence type="ECO:0000256" key="2">
    <source>
        <dbReference type="ARBA" id="ARBA00008887"/>
    </source>
</evidence>
<evidence type="ECO:0000313" key="28">
    <source>
        <dbReference type="Xenbase" id="XB-GENE-29083463"/>
    </source>
</evidence>
<feature type="region of interest" description="Disordered" evidence="13">
    <location>
        <begin position="1075"/>
        <end position="1107"/>
    </location>
</feature>
<comment type="similarity">
    <text evidence="2">Belongs to the dynein heavy chain family.</text>
</comment>
<evidence type="ECO:0000256" key="1">
    <source>
        <dbReference type="ARBA" id="ARBA00004245"/>
    </source>
</evidence>
<dbReference type="GO" id="GO:0030286">
    <property type="term" value="C:dynein complex"/>
    <property type="evidence" value="ECO:0007669"/>
    <property type="project" value="UniProtKB-KW"/>
</dbReference>
<accession>A0A803K7B6</accession>
<evidence type="ECO:0000256" key="9">
    <source>
        <dbReference type="ARBA" id="ARBA00023054"/>
    </source>
</evidence>
<evidence type="ECO:0000256" key="4">
    <source>
        <dbReference type="ARBA" id="ARBA00022701"/>
    </source>
</evidence>
<dbReference type="InterPro" id="IPR041466">
    <property type="entry name" value="Dynein_AAA5_ext"/>
</dbReference>
<evidence type="ECO:0000256" key="7">
    <source>
        <dbReference type="ARBA" id="ARBA00022840"/>
    </source>
</evidence>
<feature type="domain" description="Dynein 2 heavy chain 1 cytoplasmic ATPase lid" evidence="23">
    <location>
        <begin position="3044"/>
        <end position="3117"/>
    </location>
</feature>
<reference evidence="25" key="1">
    <citation type="journal article" date="2010" name="Science">
        <title>The genome of the Western clawed frog Xenopus tropicalis.</title>
        <authorList>
            <person name="Hellsten U."/>
            <person name="Harland R.M."/>
            <person name="Gilchrist M.J."/>
            <person name="Hendrix D."/>
            <person name="Jurka J."/>
            <person name="Kapitonov V."/>
            <person name="Ovcharenko I."/>
            <person name="Putnam N.H."/>
            <person name="Shu S."/>
            <person name="Taher L."/>
            <person name="Blitz I.L."/>
            <person name="Blumberg B."/>
            <person name="Dichmann D.S."/>
            <person name="Dubchak I."/>
            <person name="Amaya E."/>
            <person name="Detter J.C."/>
            <person name="Fletcher R."/>
            <person name="Gerhard D.S."/>
            <person name="Goodstein D."/>
            <person name="Graves T."/>
            <person name="Grigoriev I.V."/>
            <person name="Grimwood J."/>
            <person name="Kawashima T."/>
            <person name="Lindquist E."/>
            <person name="Lucas S.M."/>
            <person name="Mead P.E."/>
            <person name="Mitros T."/>
            <person name="Ogino H."/>
            <person name="Ohta Y."/>
            <person name="Poliakov A.V."/>
            <person name="Pollet N."/>
            <person name="Robert J."/>
            <person name="Salamov A."/>
            <person name="Sater A.K."/>
            <person name="Schmutz J."/>
            <person name="Terry A."/>
            <person name="Vize P.D."/>
            <person name="Warren W.C."/>
            <person name="Wells D."/>
            <person name="Wills A."/>
            <person name="Wilson R.K."/>
            <person name="Zimmerman L.B."/>
            <person name="Zorn A.M."/>
            <person name="Grainger R."/>
            <person name="Grammer T."/>
            <person name="Khokha M.K."/>
            <person name="Richardson P.M."/>
            <person name="Rokhsar D.S."/>
        </authorList>
    </citation>
    <scope>NUCLEOTIDE SEQUENCE [LARGE SCALE GENOMIC DNA]</scope>
    <source>
        <strain evidence="25">Nigerian</strain>
    </source>
</reference>
<evidence type="ECO:0000259" key="16">
    <source>
        <dbReference type="Pfam" id="PF08393"/>
    </source>
</evidence>
<dbReference type="AGR" id="Xenbase:XB-GENE-29083463"/>
<feature type="region of interest" description="Disordered" evidence="13">
    <location>
        <begin position="2387"/>
        <end position="2408"/>
    </location>
</feature>
<dbReference type="InterPro" id="IPR042219">
    <property type="entry name" value="AAA_lid_11_sf"/>
</dbReference>
<dbReference type="Pfam" id="PF17852">
    <property type="entry name" value="Dynein_AAA_lid"/>
    <property type="match status" value="1"/>
</dbReference>
<evidence type="ECO:0000256" key="12">
    <source>
        <dbReference type="SAM" id="Coils"/>
    </source>
</evidence>
<dbReference type="GO" id="GO:0007018">
    <property type="term" value="P:microtubule-based movement"/>
    <property type="evidence" value="ECO:0007669"/>
    <property type="project" value="InterPro"/>
</dbReference>
<feature type="coiled-coil region" evidence="12">
    <location>
        <begin position="3625"/>
        <end position="3652"/>
    </location>
</feature>
<dbReference type="Pfam" id="PF18198">
    <property type="entry name" value="AAA_lid_11"/>
    <property type="match status" value="1"/>
</dbReference>
<dbReference type="InterPro" id="IPR054354">
    <property type="entry name" value="DYNC2H1-like_lid"/>
</dbReference>
<dbReference type="GO" id="GO:0005524">
    <property type="term" value="F:ATP binding"/>
    <property type="evidence" value="ECO:0007669"/>
    <property type="project" value="UniProtKB-KW"/>
</dbReference>
<dbReference type="Pfam" id="PF18199">
    <property type="entry name" value="Dynein_C"/>
    <property type="match status" value="1"/>
</dbReference>
<keyword evidence="11" id="KW-0206">Cytoskeleton</keyword>
<dbReference type="Gene3D" id="3.10.490.20">
    <property type="match status" value="1"/>
</dbReference>
<gene>
    <name evidence="25 27 28" type="primary">LOC100497007</name>
</gene>
<dbReference type="Pfam" id="PF12780">
    <property type="entry name" value="AAA_8"/>
    <property type="match status" value="1"/>
</dbReference>
<dbReference type="Ensembl" id="ENSXETT00000117240">
    <property type="protein sequence ID" value="ENSXETP00000116265"/>
    <property type="gene ID" value="ENSXETG00000042562"/>
</dbReference>
<dbReference type="CDD" id="cd00009">
    <property type="entry name" value="AAA"/>
    <property type="match status" value="1"/>
</dbReference>
<dbReference type="GO" id="GO:0005874">
    <property type="term" value="C:microtubule"/>
    <property type="evidence" value="ECO:0007669"/>
    <property type="project" value="UniProtKB-KW"/>
</dbReference>
<reference evidence="27" key="3">
    <citation type="submission" date="2025-04" db="UniProtKB">
        <authorList>
            <consortium name="RefSeq"/>
        </authorList>
    </citation>
    <scope>IDENTIFICATION</scope>
    <source>
        <strain evidence="27">Nigerian</strain>
        <tissue evidence="27">Liver and blood</tissue>
    </source>
</reference>
<dbReference type="OMA" id="LQVMSVT"/>
<dbReference type="InterPro" id="IPR035706">
    <property type="entry name" value="AAA_9"/>
</dbReference>
<dbReference type="RefSeq" id="XP_031757884.1">
    <property type="nucleotide sequence ID" value="XM_031902024.1"/>
</dbReference>
<dbReference type="InterPro" id="IPR024317">
    <property type="entry name" value="Dynein_heavy_chain_D4_dom"/>
</dbReference>
<dbReference type="KEGG" id="xtr:100497007"/>
<feature type="domain" description="Dynein heavy chain C-terminal" evidence="22">
    <location>
        <begin position="4881"/>
        <end position="5179"/>
    </location>
</feature>
<evidence type="ECO:0000259" key="21">
    <source>
        <dbReference type="Pfam" id="PF18198"/>
    </source>
</evidence>
<dbReference type="Proteomes" id="UP000008143">
    <property type="component" value="Chromosome 5"/>
</dbReference>
<feature type="region of interest" description="Disordered" evidence="13">
    <location>
        <begin position="3713"/>
        <end position="3738"/>
    </location>
</feature>
<dbReference type="InterPro" id="IPR043160">
    <property type="entry name" value="Dynein_C_barrel"/>
</dbReference>
<evidence type="ECO:0000256" key="6">
    <source>
        <dbReference type="ARBA" id="ARBA00022741"/>
    </source>
</evidence>
<dbReference type="Pfam" id="PF03028">
    <property type="entry name" value="Dynein_heavy"/>
    <property type="match status" value="1"/>
</dbReference>
<keyword evidence="27" id="KW-0282">Flagellum</keyword>
<dbReference type="Gene3D" id="1.10.8.1220">
    <property type="match status" value="1"/>
</dbReference>
<evidence type="ECO:0000313" key="25">
    <source>
        <dbReference type="Ensembl" id="ENSXETP00000116265"/>
    </source>
</evidence>
<dbReference type="Pfam" id="PF12781">
    <property type="entry name" value="AAA_9"/>
    <property type="match status" value="1"/>
</dbReference>
<evidence type="ECO:0000259" key="19">
    <source>
        <dbReference type="Pfam" id="PF12781"/>
    </source>
</evidence>
<feature type="domain" description="Dynein heavy chain region D6 P-loop" evidence="14">
    <location>
        <begin position="4543"/>
        <end position="4637"/>
    </location>
</feature>
<keyword evidence="27" id="KW-0966">Cell projection</keyword>
<dbReference type="Pfam" id="PF25007">
    <property type="entry name" value="DYH2-5-8_CC"/>
    <property type="match status" value="1"/>
</dbReference>
<evidence type="ECO:0000259" key="14">
    <source>
        <dbReference type="Pfam" id="PF03028"/>
    </source>
</evidence>
<feature type="domain" description="Dynein heavy chain hydrolytic ATP-binding dynein motor region" evidence="17">
    <location>
        <begin position="2450"/>
        <end position="2548"/>
    </location>
</feature>
<dbReference type="GeneID" id="100497007"/>
<keyword evidence="27" id="KW-0969">Cilium</keyword>
<feature type="domain" description="Dynein heavy chain AAA 5 extension" evidence="20">
    <location>
        <begin position="2706"/>
        <end position="2821"/>
    </location>
</feature>
<dbReference type="PANTHER" id="PTHR46961">
    <property type="entry name" value="DYNEIN HEAVY CHAIN 1, AXONEMAL-LIKE PROTEIN"/>
    <property type="match status" value="1"/>
</dbReference>
<evidence type="ECO:0000313" key="27">
    <source>
        <dbReference type="RefSeq" id="XP_031757884.1"/>
    </source>
</evidence>
<dbReference type="Gene3D" id="1.10.8.720">
    <property type="entry name" value="Region D6 of dynein motor"/>
    <property type="match status" value="1"/>
</dbReference>
<dbReference type="FunFam" id="1.10.287.2620:FF:000001">
    <property type="entry name" value="Cytoplasmic dynein heavy chain 1"/>
    <property type="match status" value="1"/>
</dbReference>
<dbReference type="Pfam" id="PF22597">
    <property type="entry name" value="DYN_lid"/>
    <property type="match status" value="1"/>
</dbReference>
<dbReference type="InterPro" id="IPR027417">
    <property type="entry name" value="P-loop_NTPase"/>
</dbReference>
<keyword evidence="5" id="KW-0677">Repeat</keyword>
<dbReference type="Pfam" id="PF12775">
    <property type="entry name" value="AAA_7"/>
    <property type="match status" value="1"/>
</dbReference>
<dbReference type="InterPro" id="IPR035699">
    <property type="entry name" value="AAA_6"/>
</dbReference>
<dbReference type="OrthoDB" id="286107at2759"/>
<evidence type="ECO:0000259" key="18">
    <source>
        <dbReference type="Pfam" id="PF12780"/>
    </source>
</evidence>
<proteinExistence type="inferred from homology"/>
<dbReference type="Gene3D" id="1.20.920.30">
    <property type="match status" value="1"/>
</dbReference>
<dbReference type="Gene3D" id="1.10.287.2620">
    <property type="match status" value="1"/>
</dbReference>
<feature type="domain" description="Dynein heavy chain ATP-binding dynein motor region" evidence="19">
    <location>
        <begin position="4050"/>
        <end position="4269"/>
    </location>
</feature>
<dbReference type="Gene3D" id="1.20.1270.280">
    <property type="match status" value="1"/>
</dbReference>
<dbReference type="InterPro" id="IPR013602">
    <property type="entry name" value="Dynein_heavy_linker"/>
</dbReference>
<reference evidence="25" key="2">
    <citation type="submission" date="2021-03" db="UniProtKB">
        <authorList>
            <consortium name="Ensembl"/>
        </authorList>
    </citation>
    <scope>IDENTIFICATION</scope>
</reference>
<dbReference type="Gene3D" id="3.20.180.20">
    <property type="entry name" value="Dynein heavy chain, N-terminal domain 2"/>
    <property type="match status" value="1"/>
</dbReference>
<dbReference type="InterPro" id="IPR041228">
    <property type="entry name" value="Dynein_C"/>
</dbReference>
<feature type="domain" description="Dynein heavy chain tail" evidence="15">
    <location>
        <begin position="206"/>
        <end position="982"/>
    </location>
</feature>
<feature type="domain" description="Dynein heavy chain linker" evidence="16">
    <location>
        <begin position="1537"/>
        <end position="1915"/>
    </location>
</feature>
<dbReference type="Pfam" id="PF08393">
    <property type="entry name" value="DHC_N2"/>
    <property type="match status" value="1"/>
</dbReference>
<feature type="region of interest" description="Disordered" evidence="13">
    <location>
        <begin position="3805"/>
        <end position="3826"/>
    </location>
</feature>
<dbReference type="InterPro" id="IPR004273">
    <property type="entry name" value="Dynein_heavy_D6_P-loop"/>
</dbReference>
<sequence length="5185" mass="594228">MDERHWWIAGKVQETFQIGGQEDASTALESFFLQAENLPLINKFLQAGGIQALFFFAETKDESNESRWKLHLLADLQRMENMTGKMSFFTILFFLRAEANHDVDCTQMEREIFCGEIKDNPVQSLRCLLNDLYIPVLRAQKNWGSCNPESVTHFLSGLEKYVAAIEEATSITTTDKHQILRRPQHSMSIDFLQQRPSTVDSELLNENEALVFDWIKTIEQILMEAVDERVLDIASTPLTELEHWHQRQRILELLTEQLRGKEYKNAIGLLISSKSRLLKKWKAVDISITDAANTTKARVKYLEALSRHLETLATENDPYILINNILPAFFSGLQQIETMTRFFARNGFLGLLLTKVSNQLTQNCISFLRECIINRDSEDKLWDKIREYMKAGLLVGTKEEKNMKKDKHKEEMKNTGSSFYERMQACLTVKNYFKEEMYNLREWLQGAHGMQRYSSSSSISTLPGKHSSSLSMKTNKAMIKKPPSVTSSYDQQHEYQSTGVHITDDDTIMYHLESLCIRLKQMCDIMDKLQEFKILSRETEDLRKPAQEDIIEDDESESGSVCEMSVHGELKVSDTKLEQTPQQEQIVKQNIGSAGKLQTLIEEDEAQIFTEDSSAVTSQHMNEQDILISDNDLPNVKGSEQSTHWENNTETVLSNDEKRMLANLYNWDDDEEEESTLSSILLEKLEEIIDMLSQYIDTDVFLDTERTDQNPCEEGYCEFLVMNQQTEKYISVYIQALFLRKISTEEALAILERFSIVSHRPGIQHTINECYMDVFDWFYEELKETQQGYETFKDDPVVSRNMPPVVGAISWSRKLLSKIENSMKVFRNVRIINKCITYSETVKLYNRIASALVAYEELWYQKWKAQVDKGLSSLSCPLLIRDPITHQLLVNTDMRIIHLIEETKWMLRFGIPVPDAALVAFQQSEKFKMYKSDLQDVVQEYAKIQKKIPQNLAKLFTCHLERVNNQFQPGLSTVSWRCVNIEGLLHQTNAAVKRLQAIVERVTSIKEKVIEKTLEDIQHFDLLCVEDMTKAPMSPEEFVQQMEQCLMKKKTILKVMVSTIKCAFEDVIRELSDLQESKEPMQEKKANVTPNNRFKKPTNKQRSIPSSSDKCDYAEGINSQVLETLCYQTCQAIYTCVCRTLIRLAQLVGSDSEKMSRDLQNMLKKVTKDNTTALGYPLTIHNQGQKIRFKLQLTIRIPHIAIDPPVDSVQEALSQALSSILNIGDSLNWWCGAKKGESFSVSICEDEPLQNIKSLIVSSVNDLKPAIKKQIFNLSTYNFLWVDDMYKQSKELLEGDPGLYIIHKEVKRFLDFEQTIKEYSEVLELGCICLNYSLIKETLKGLTGSWKSHYAAILHQHAKKNLQSVVEHRETVWKQLTEPVQSLEELNSCLSLLEDLQDMENKIDDLYQPIEMMYEKLETYQLRIPREEIHNVTNLRNKWTELMNLTYIVKETLLREKQDVFKQELDKQVKSFVVEVIQFRNSFDTQGPAAPGVKPEEAVARLHNFKEKYQEYDAKRKTLNSVQKLFNIVPKLFPELDRTGKDLQLLGTLYILFQKFISFDQRFRDTLWGEVDLTLCNQEIEQYWSECLIWNEKLKDWDAYNEMAREIKFYEDIFPLLHELKSKEIRNRHWLQVMSITGSSFPLEANVFKVYHLLDIGLLKFKDQLISIAKAARKEMELEIKMRKVEEEWTEQVLSFKPYKNRGCIFLVKEDSLILLEELEDAHVLLAQMLESKEIDPLREEATIWAEKLKRVHDVLDLWTEVQELWQHLEEIFSNSAIIKELPVEARRFLKVDRSWTLMMRSAYKIKNVLQCCCTGDVPKEVLLRHIYQELEICFCSLNSYLGRMRQTFSRFYFMSDLALVSVLSRPSDIKYLQHHLRSLFGGVSSIGVEELEDEESENPEEEQVEFSGPIPDYFSVRSGKEGWLSVRSTTHVTDTESIFQRSLKSGGVSSERNPAIQYKEPKKLINAVAVTAAEGETLQLNEQIAIGSGIGVWLSKLQSALCISLNDKISQVVDDINKGMTIEEWTEKYPTQIAVLGLFYLWTWDCESTITEMKLDRKALSRALKKYSGMVGRLSSVTTKGHWKNTEEPISHCERIKLENMIMQALYFRDVMENITSHKICDISDFDWKRTARFYLKEKDGKLKSEIHILDAQYGYGCEFYGAKIPMIMNPTTEKCFLKISQILQQINGVVLTGDRGVGKTETIKGLSYLLGNFLFLFSCSPTSEMQVLRRVLNGAVLDGCWCCFDDFQLLPKIAVSVVMNGAQTLYDSLKARLSTTTLQDEFKITADRNCNLFLTVSWNAGFQNLSSEVRALFRAVSLASPDITFILRAKLTSLGFKSPKALATRLQLVSELVKEQLRAENYLHCFTLQSMIEVILRAYQRRESQKDGNSQLSNSEPEGGKVSRSSSATSYQQLAPYITSSATTFKTSNSSDKKKKSVSSNPALAAAKESHVLVADALNDVVGPRMTGSNFLVFKQIVGDVFMGMYDPQGARQISQKELERAIAVKAEENQLFPHSPWLNKVKQFYNLSLVVPGIIVAGPPASGKSSCIRALVQALNHLQVSPEEPTHKLVKINPLSVDQSNLMFGSQNTSGIWEDGIVTYVWKRAIRSRNNTWLWFDGQLSSSWCDNFNSVLGPEKELHLSNGDHLEVPDNLKLIFETTDLQLASPATLTKAGILYIEGEALGWKPLSKVWLDGRNQQENAVLSKAFYKTLDPIFNYILHDATPVVPVTEVCLFRTCTNLLAVMLNDKAQSIGGQLHIERLFIFCLIWSVGALIDRTERKKFSDLLKVYTSVLPDDDHEISVFDYYLDESGEWDTWQSRLPEMTYIGSTDIMGEVFVETQDTMIIRTFLEYARMGSQHVLLTGPPGCGKTALINDFISTQDRAHTVLKRMVFSGSSKAKELQDLLEENIVHRQGFVYGAKDGKSLKIFIDDMSLPAPDENGMQRCNELLRMLLDDNVLVRLRKPFEWQCLEGIIVKAAMSLPKYENSIQRTFCQRLLRHFAIFHLPELEGSQLQQVIFSVLEANMGDKDGLPLQEELQLSIAKASCHLLESIKKVLVSSSTQGRQHYLFSIREINRTYQALRRLSNEDREDHITVVSYWKHEMCRVVQDRICRQIDLNWFKYELSNTIAKYFPDISTSAPEKLFVTFPLEMTFSNQISTGNRGVKVMLQPVGNLDDVRRYLQTIVQHYNEELGRQKLHIELSDNVVISIIRMHRVLSYEHGGNVMLVGAVGSRLSTLVKMALYVADIPLHALDTSSHSNFINSLKSAIHTSAVEGKPTAILLTAQELDIESYVGAINSLLICGEYAPLFSSEEMNDLLQVLGPALRRKRPHLSPDPAKYLVSQVKSLLRIIVCLPPNHSLLRTAIKKFPGFVNGCQMIWVDTWSQEAIHREAKHYIVQHGIMESHTDNMKESVALSLTLIHRYMLEENGQIPWVQGSSHSLIPTPMDEVEERSDSNFPYCKEIIEERMSILSPGKNSVTDKVFIGPNTLKIFLDNFKFLFIKKKEEMDKDISQLKGALKTLDETRTEARETQVTLKVIGKDYEEAQATVADVLNKLITKTSILERLKAELGVGDKNLQIFLSQNDSDVDVLQEDDALLKDDTLDEYDEVFIRMKEASKKSHLNDILQKIEKAQNDLDDVRNSLKVTKSQVMHWCNKVDKACIERLVRCQNPPYLVAQILEMALVMVDCLPKNENMNDLPRSPMHSYEKVASRGSSRFQPSPFGKSLPRKGTRDAMDKVDRARWKTLQYHVGDSSKFVDLIHQIAKLEDGLPDKALKDVEMYLGRAREGSHGITGEGSLLENASPHATPQSITPAKKYSHPDNSKIKEAKRGGITIAAARYSSEDAATLVAFIVAIVEFTRLCVPLKECLKTLSDLEREKDELSLKEETISLVATKNTEEELPVVHGQTLGTLTEDDFPSLQAEVAQLHEQYDLAVGHKYQLGVELNSQQERLWAALDILERLKIKEKEWRKKVEECNITDLLTNCVLAAAFLTYCPALSYSSRMRVRGLLSKFCERCGLPMPQRMLLNDFSIMHFLQTPIEIKALEARGLLVDSLALDNSCILSNTKGNNAWVLVCDPTGQAVEWIRGHLQEASIEVMYHDLISELDTCLTDGQTLLLTYCDVQALPHDLRFMQLLHSKREFQQHKVPFKMTIAEHEVECHPSFQIYLHTTSMPDEIPAEVASSCTTLYFYQDQEGLVEELLDRFVQQEKPRLREEHLHLKQECLESMVTLSSLEGKILSSLQNDSSLLRSISVTKKLGDLKMHHEEATEMYLKNLASERNLLHAREGFRNIALRGAVMFETARKLQQLNRMYDFSFSQLMALYDISVAHSERYSIKGVIACVTSNIFSYISKSLLEKDRMVYALLVAFEVESSLGRVQPGEREFIMSPELCHMELQRLGNKVSETRQQAKSPFDWMTEEQFKNLQILALHFVWFGDLFDRMYKDGKDLTWKTFCENDQPENPSKVKWPEGLEDLNPLQRFLVLRAVRMDRFLPAASNYISGILGKMYTAELVVDLRMTLAQMSHLEPGLLIYDIDSNLPRTLLLDFAKRMNQTVTIFPISQAEEKAEEIINHGMSEGHWVLLENVQNSVKLMASLEGILKSKKNPNKHFRLWISVQASQALPVRLLHYTVKIVVSAPMNIRGGLVHSWQFVGQEALSVSRRPEWPALLHNLCFFHCAARLRTLYGTSAGWNCPRIMRFGCTELMESLQLLQNEFNEEFDTSGQVPPWATIRYLLSEVIYGCSVSDEFDKTILTSMIDYWISSTTTKKDYELTKLKYKIPPNFFNSDFNLISLAQALDSIPMYFLDAPEAFHMHPSPAVTFGEEHYVISKLNQLHEAVSWHKEWSYSNANIQRIIYPDANPDSVQNQPFLGTVQEAWNSSSGTFMKSGRLSELYEICVSLLSKVPKGWSRDFIHERLKKLGGETPFNLFLKKELDHLLLSLTEIRRNLQMIKDCLESPEILGDQLPETAITIVDDLYHKRAPTYWWKLAWNFPCPSDWSLSSWIHDLQQRAAHFEKLLQLGREKMPTYWLGAFQNPKGLLSVLKQEAIRRYSGRSGCIEPIRFKTELTLRDKDHIRDPPQDGMFIYGLHIWGVLWNKTDLEVVDSPPRQTLNTWPVIYLQCLPISEKPGIGDTSRALETYNCPVYFSSTYVSEPIFHLDMHKENVASSRWALRGMKATIHPF</sequence>
<feature type="domain" description="Dynein heavy chain AAA module D4" evidence="18">
    <location>
        <begin position="3202"/>
        <end position="3425"/>
    </location>
</feature>
<evidence type="ECO:0000259" key="15">
    <source>
        <dbReference type="Pfam" id="PF08385"/>
    </source>
</evidence>
<dbReference type="Gene3D" id="1.20.920.20">
    <property type="match status" value="1"/>
</dbReference>
<dbReference type="GO" id="GO:0008569">
    <property type="term" value="F:minus-end-directed microtubule motor activity"/>
    <property type="evidence" value="ECO:0007669"/>
    <property type="project" value="InterPro"/>
</dbReference>
<comment type="subcellular location">
    <subcellularLocation>
        <location evidence="1">Cytoplasm</location>
        <location evidence="1">Cytoskeleton</location>
    </subcellularLocation>
</comment>
<evidence type="ECO:0000259" key="17">
    <source>
        <dbReference type="Pfam" id="PF12774"/>
    </source>
</evidence>
<keyword evidence="3" id="KW-0963">Cytoplasm</keyword>
<keyword evidence="7" id="KW-0067">ATP-binding</keyword>
<evidence type="ECO:0000259" key="20">
    <source>
        <dbReference type="Pfam" id="PF17852"/>
    </source>
</evidence>
<dbReference type="PANTHER" id="PTHR46961:SF15">
    <property type="entry name" value="AAA+ ATPASE DOMAIN-CONTAINING PROTEIN"/>
    <property type="match status" value="1"/>
</dbReference>
<feature type="coiled-coil region" evidence="12">
    <location>
        <begin position="3507"/>
        <end position="3534"/>
    </location>
</feature>
<keyword evidence="26" id="KW-1185">Reference proteome</keyword>
<evidence type="ECO:0000259" key="22">
    <source>
        <dbReference type="Pfam" id="PF18199"/>
    </source>
</evidence>
<dbReference type="InterPro" id="IPR013594">
    <property type="entry name" value="Dynein_heavy_tail"/>
</dbReference>
<evidence type="ECO:0000313" key="26">
    <source>
        <dbReference type="Proteomes" id="UP000008143"/>
    </source>
</evidence>
<dbReference type="Gene3D" id="1.10.8.710">
    <property type="match status" value="1"/>
</dbReference>